<comment type="caution">
    <text evidence="2">The sequence shown here is derived from an EMBL/GenBank/DDBJ whole genome shotgun (WGS) entry which is preliminary data.</text>
</comment>
<protein>
    <submittedName>
        <fullName evidence="2">Uncharacterized protein</fullName>
    </submittedName>
</protein>
<feature type="transmembrane region" description="Helical" evidence="1">
    <location>
        <begin position="12"/>
        <end position="33"/>
    </location>
</feature>
<evidence type="ECO:0000313" key="2">
    <source>
        <dbReference type="EMBL" id="OGK48342.1"/>
    </source>
</evidence>
<gene>
    <name evidence="2" type="ORF">A3A93_01755</name>
</gene>
<dbReference type="EMBL" id="MGAL01000017">
    <property type="protein sequence ID" value="OGK48342.1"/>
    <property type="molecule type" value="Genomic_DNA"/>
</dbReference>
<sequence length="201" mass="22773">MKESKDLNNLQILSRFVIFLPLIIVIIFVFINLGKQQRNYGAITPSPTIYQNPSENIFGDSENSTTTRDKFDLNGPSICSYKGEDTDTTAYIKNKNIYAKQISVKKTTEFLLKGDCVYIWEKDSSEGQKICGVSQYLDLVNIFGSSSFFDLKTLIPKLLGDKSGVEVPEKVPDFDKVCKEGEVDEQLFEIPINIDFKVQEQ</sequence>
<reference evidence="2 3" key="1">
    <citation type="journal article" date="2016" name="Nat. Commun.">
        <title>Thousands of microbial genomes shed light on interconnected biogeochemical processes in an aquifer system.</title>
        <authorList>
            <person name="Anantharaman K."/>
            <person name="Brown C.T."/>
            <person name="Hug L.A."/>
            <person name="Sharon I."/>
            <person name="Castelle C.J."/>
            <person name="Probst A.J."/>
            <person name="Thomas B.C."/>
            <person name="Singh A."/>
            <person name="Wilkins M.J."/>
            <person name="Karaoz U."/>
            <person name="Brodie E.L."/>
            <person name="Williams K.H."/>
            <person name="Hubbard S.S."/>
            <person name="Banfield J.F."/>
        </authorList>
    </citation>
    <scope>NUCLEOTIDE SEQUENCE [LARGE SCALE GENOMIC DNA]</scope>
</reference>
<evidence type="ECO:0000256" key="1">
    <source>
        <dbReference type="SAM" id="Phobius"/>
    </source>
</evidence>
<keyword evidence="1" id="KW-0812">Transmembrane</keyword>
<accession>A0A1F7IYA1</accession>
<dbReference type="AlphaFoldDB" id="A0A1F7IYA1"/>
<dbReference type="Proteomes" id="UP000177141">
    <property type="component" value="Unassembled WGS sequence"/>
</dbReference>
<keyword evidence="1" id="KW-0472">Membrane</keyword>
<proteinExistence type="predicted"/>
<dbReference type="STRING" id="1802061.A3A93_01755"/>
<organism evidence="2 3">
    <name type="scientific">Candidatus Roizmanbacteria bacterium RIFCSPLOWO2_01_FULL_38_12</name>
    <dbReference type="NCBI Taxonomy" id="1802061"/>
    <lineage>
        <taxon>Bacteria</taxon>
        <taxon>Candidatus Roizmaniibacteriota</taxon>
    </lineage>
</organism>
<evidence type="ECO:0000313" key="3">
    <source>
        <dbReference type="Proteomes" id="UP000177141"/>
    </source>
</evidence>
<keyword evidence="1" id="KW-1133">Transmembrane helix</keyword>
<name>A0A1F7IYA1_9BACT</name>